<dbReference type="InterPro" id="IPR016197">
    <property type="entry name" value="Chromo-like_dom_sf"/>
</dbReference>
<dbReference type="EMBL" id="AVOT02004433">
    <property type="protein sequence ID" value="MBW0476349.1"/>
    <property type="molecule type" value="Genomic_DNA"/>
</dbReference>
<protein>
    <recommendedName>
        <fullName evidence="1">Chromo domain-containing protein</fullName>
    </recommendedName>
</protein>
<gene>
    <name evidence="2" type="ORF">O181_016064</name>
</gene>
<dbReference type="Proteomes" id="UP000765509">
    <property type="component" value="Unassembled WGS sequence"/>
</dbReference>
<dbReference type="OrthoDB" id="1430630at2759"/>
<evidence type="ECO:0000313" key="2">
    <source>
        <dbReference type="EMBL" id="MBW0476349.1"/>
    </source>
</evidence>
<dbReference type="InterPro" id="IPR000953">
    <property type="entry name" value="Chromo/chromo_shadow_dom"/>
</dbReference>
<dbReference type="PROSITE" id="PS50013">
    <property type="entry name" value="CHROMO_2"/>
    <property type="match status" value="1"/>
</dbReference>
<dbReference type="CDD" id="cd00024">
    <property type="entry name" value="CD_CSD"/>
    <property type="match status" value="1"/>
</dbReference>
<dbReference type="Gene3D" id="2.40.50.40">
    <property type="match status" value="1"/>
</dbReference>
<dbReference type="GO" id="GO:0006338">
    <property type="term" value="P:chromatin remodeling"/>
    <property type="evidence" value="ECO:0007669"/>
    <property type="project" value="UniProtKB-ARBA"/>
</dbReference>
<evidence type="ECO:0000313" key="3">
    <source>
        <dbReference type="Proteomes" id="UP000765509"/>
    </source>
</evidence>
<dbReference type="SUPFAM" id="SSF54160">
    <property type="entry name" value="Chromo domain-like"/>
    <property type="match status" value="1"/>
</dbReference>
<dbReference type="AlphaFoldDB" id="A0A9Q3GRF2"/>
<sequence length="104" mass="11933">MSLLEQFKKSTIPNQHQLPLPPVLVEEPEEWEVAQALDSKIRRGKLLYLVEWKGLGEIPERTSWKPAFNLTNSPDLPKDFNTLYPDKPGPNTSRVLFYGSLWGV</sequence>
<evidence type="ECO:0000259" key="1">
    <source>
        <dbReference type="PROSITE" id="PS50013"/>
    </source>
</evidence>
<reference evidence="2" key="1">
    <citation type="submission" date="2021-03" db="EMBL/GenBank/DDBJ databases">
        <title>Draft genome sequence of rust myrtle Austropuccinia psidii MF-1, a brazilian biotype.</title>
        <authorList>
            <person name="Quecine M.C."/>
            <person name="Pachon D.M.R."/>
            <person name="Bonatelli M.L."/>
            <person name="Correr F.H."/>
            <person name="Franceschini L.M."/>
            <person name="Leite T.F."/>
            <person name="Margarido G.R.A."/>
            <person name="Almeida C.A."/>
            <person name="Ferrarezi J.A."/>
            <person name="Labate C.A."/>
        </authorList>
    </citation>
    <scope>NUCLEOTIDE SEQUENCE</scope>
    <source>
        <strain evidence="2">MF-1</strain>
    </source>
</reference>
<keyword evidence="3" id="KW-1185">Reference proteome</keyword>
<feature type="domain" description="Chromo" evidence="1">
    <location>
        <begin position="31"/>
        <end position="92"/>
    </location>
</feature>
<comment type="caution">
    <text evidence="2">The sequence shown here is derived from an EMBL/GenBank/DDBJ whole genome shotgun (WGS) entry which is preliminary data.</text>
</comment>
<name>A0A9Q3GRF2_9BASI</name>
<proteinExistence type="predicted"/>
<organism evidence="2 3">
    <name type="scientific">Austropuccinia psidii MF-1</name>
    <dbReference type="NCBI Taxonomy" id="1389203"/>
    <lineage>
        <taxon>Eukaryota</taxon>
        <taxon>Fungi</taxon>
        <taxon>Dikarya</taxon>
        <taxon>Basidiomycota</taxon>
        <taxon>Pucciniomycotina</taxon>
        <taxon>Pucciniomycetes</taxon>
        <taxon>Pucciniales</taxon>
        <taxon>Sphaerophragmiaceae</taxon>
        <taxon>Austropuccinia</taxon>
    </lineage>
</organism>
<accession>A0A9Q3GRF2</accession>